<evidence type="ECO:0000259" key="3">
    <source>
        <dbReference type="SMART" id="SM00829"/>
    </source>
</evidence>
<evidence type="ECO:0000256" key="1">
    <source>
        <dbReference type="ARBA" id="ARBA00022857"/>
    </source>
</evidence>
<dbReference type="Pfam" id="PF08240">
    <property type="entry name" value="ADH_N"/>
    <property type="match status" value="1"/>
</dbReference>
<dbReference type="GO" id="GO:0016651">
    <property type="term" value="F:oxidoreductase activity, acting on NAD(P)H"/>
    <property type="evidence" value="ECO:0007669"/>
    <property type="project" value="TreeGrafter"/>
</dbReference>
<dbReference type="SMART" id="SM00829">
    <property type="entry name" value="PKS_ER"/>
    <property type="match status" value="1"/>
</dbReference>
<sequence length="362" mass="37915">MRALQLVADRDLRAVDVPPPPPPAAGEVTLRIAAVALNHIDVWGWRGMAFAKRKLPLTIGAEASGVVEAIGPGVANVLPGQLVSVYGARTCGLCRHCRAGRDNLCENVGGVYGFHLDGFAQEKINVPARLLVPAPPGCDAVGAALAPVTFGTVEHMLFDNAKLEPGETILIHAGGSGIGSAAIQLAKRMGCTVITTVGSDDKAEKAKALGADHVINYRADRFEGVTRKLTKKKGVDVVFEHVGADTWAGSMLCLKRGGRLVTCGSTSGVSTQMNLMQLFQQQLKLLGSFGCRMENMANAMEKMARGIVHPVIDTEIGFDGIDLALKRMEAREVFGKIILRLDEASDGATGPAGGGGGEATAA</sequence>
<dbReference type="GO" id="GO:0070402">
    <property type="term" value="F:NADPH binding"/>
    <property type="evidence" value="ECO:0007669"/>
    <property type="project" value="TreeGrafter"/>
</dbReference>
<dbReference type="InterPro" id="IPR013149">
    <property type="entry name" value="ADH-like_C"/>
</dbReference>
<reference evidence="4 5" key="1">
    <citation type="submission" date="2020-01" db="EMBL/GenBank/DDBJ databases">
        <title>Jiella pacifica sp. nov.</title>
        <authorList>
            <person name="Xue Z."/>
            <person name="Zhu S."/>
            <person name="Chen J."/>
            <person name="Yang J."/>
        </authorList>
    </citation>
    <scope>NUCLEOTIDE SEQUENCE [LARGE SCALE GENOMIC DNA]</scope>
    <source>
        <strain evidence="4 5">40Bstr34</strain>
    </source>
</reference>
<feature type="domain" description="Enoyl reductase (ER)" evidence="3">
    <location>
        <begin position="8"/>
        <end position="339"/>
    </location>
</feature>
<organism evidence="4 5">
    <name type="scientific">Jiella pacifica</name>
    <dbReference type="NCBI Taxonomy" id="2696469"/>
    <lineage>
        <taxon>Bacteria</taxon>
        <taxon>Pseudomonadati</taxon>
        <taxon>Pseudomonadota</taxon>
        <taxon>Alphaproteobacteria</taxon>
        <taxon>Hyphomicrobiales</taxon>
        <taxon>Aurantimonadaceae</taxon>
        <taxon>Jiella</taxon>
    </lineage>
</organism>
<keyword evidence="2" id="KW-0560">Oxidoreductase</keyword>
<dbReference type="InterPro" id="IPR013154">
    <property type="entry name" value="ADH-like_N"/>
</dbReference>
<dbReference type="EMBL" id="JAAAMG010000019">
    <property type="protein sequence ID" value="NDW06621.1"/>
    <property type="molecule type" value="Genomic_DNA"/>
</dbReference>
<dbReference type="SUPFAM" id="SSF51735">
    <property type="entry name" value="NAD(P)-binding Rossmann-fold domains"/>
    <property type="match status" value="1"/>
</dbReference>
<gene>
    <name evidence="4" type="ORF">GTK09_19565</name>
</gene>
<dbReference type="PANTHER" id="PTHR48106">
    <property type="entry name" value="QUINONE OXIDOREDUCTASE PIG3-RELATED"/>
    <property type="match status" value="1"/>
</dbReference>
<dbReference type="Proteomes" id="UP000469011">
    <property type="component" value="Unassembled WGS sequence"/>
</dbReference>
<dbReference type="InterPro" id="IPR011032">
    <property type="entry name" value="GroES-like_sf"/>
</dbReference>
<dbReference type="SUPFAM" id="SSF50129">
    <property type="entry name" value="GroES-like"/>
    <property type="match status" value="1"/>
</dbReference>
<evidence type="ECO:0000313" key="5">
    <source>
        <dbReference type="Proteomes" id="UP000469011"/>
    </source>
</evidence>
<dbReference type="RefSeq" id="WP_163465125.1">
    <property type="nucleotide sequence ID" value="NZ_JAAAMG010000019.1"/>
</dbReference>
<proteinExistence type="predicted"/>
<evidence type="ECO:0000313" key="4">
    <source>
        <dbReference type="EMBL" id="NDW06621.1"/>
    </source>
</evidence>
<dbReference type="Pfam" id="PF00107">
    <property type="entry name" value="ADH_zinc_N"/>
    <property type="match status" value="1"/>
</dbReference>
<name>A0A6N9T5Q4_9HYPH</name>
<keyword evidence="1" id="KW-0521">NADP</keyword>
<dbReference type="InterPro" id="IPR020843">
    <property type="entry name" value="ER"/>
</dbReference>
<dbReference type="InterPro" id="IPR036291">
    <property type="entry name" value="NAD(P)-bd_dom_sf"/>
</dbReference>
<evidence type="ECO:0000256" key="2">
    <source>
        <dbReference type="ARBA" id="ARBA00023002"/>
    </source>
</evidence>
<protein>
    <submittedName>
        <fullName evidence="4">Zinc-binding dehydrogenase</fullName>
    </submittedName>
</protein>
<keyword evidence="5" id="KW-1185">Reference proteome</keyword>
<dbReference type="AlphaFoldDB" id="A0A6N9T5Q4"/>
<dbReference type="Gene3D" id="3.90.180.10">
    <property type="entry name" value="Medium-chain alcohol dehydrogenases, catalytic domain"/>
    <property type="match status" value="1"/>
</dbReference>
<comment type="caution">
    <text evidence="4">The sequence shown here is derived from an EMBL/GenBank/DDBJ whole genome shotgun (WGS) entry which is preliminary data.</text>
</comment>
<accession>A0A6N9T5Q4</accession>